<accession>A0A9D1MMF1</accession>
<dbReference type="NCBIfam" id="NF033394">
    <property type="entry name" value="capsid_maj_Podo"/>
    <property type="match status" value="1"/>
</dbReference>
<evidence type="ECO:0000313" key="2">
    <source>
        <dbReference type="Proteomes" id="UP000824145"/>
    </source>
</evidence>
<proteinExistence type="predicted"/>
<organism evidence="1 2">
    <name type="scientific">Candidatus Caccalectryoclostridium excrementigallinarum</name>
    <dbReference type="NCBI Taxonomy" id="2840710"/>
    <lineage>
        <taxon>Bacteria</taxon>
        <taxon>Bacillati</taxon>
        <taxon>Bacillota</taxon>
        <taxon>Clostridia</taxon>
        <taxon>Christensenellales</taxon>
        <taxon>Christensenellaceae</taxon>
        <taxon>Christensenellaceae incertae sedis</taxon>
        <taxon>Candidatus Caccalectryoclostridium</taxon>
    </lineage>
</organism>
<dbReference type="InterPro" id="IPR049718">
    <property type="entry name" value="AKO59007-like"/>
</dbReference>
<gene>
    <name evidence="1" type="ORF">IAB07_04380</name>
</gene>
<name>A0A9D1MMF1_9FIRM</name>
<reference evidence="1" key="1">
    <citation type="submission" date="2020-10" db="EMBL/GenBank/DDBJ databases">
        <authorList>
            <person name="Gilroy R."/>
        </authorList>
    </citation>
    <scope>NUCLEOTIDE SEQUENCE</scope>
    <source>
        <strain evidence="1">9366</strain>
    </source>
</reference>
<reference evidence="1" key="2">
    <citation type="journal article" date="2021" name="PeerJ">
        <title>Extensive microbial diversity within the chicken gut microbiome revealed by metagenomics and culture.</title>
        <authorList>
            <person name="Gilroy R."/>
            <person name="Ravi A."/>
            <person name="Getino M."/>
            <person name="Pursley I."/>
            <person name="Horton D.L."/>
            <person name="Alikhan N.F."/>
            <person name="Baker D."/>
            <person name="Gharbi K."/>
            <person name="Hall N."/>
            <person name="Watson M."/>
            <person name="Adriaenssens E.M."/>
            <person name="Foster-Nyarko E."/>
            <person name="Jarju S."/>
            <person name="Secka A."/>
            <person name="Antonio M."/>
            <person name="Oren A."/>
            <person name="Chaudhuri R.R."/>
            <person name="La Ragione R."/>
            <person name="Hildebrand F."/>
            <person name="Pallen M.J."/>
        </authorList>
    </citation>
    <scope>NUCLEOTIDE SEQUENCE</scope>
    <source>
        <strain evidence="1">9366</strain>
    </source>
</reference>
<dbReference type="AlphaFoldDB" id="A0A9D1MMF1"/>
<evidence type="ECO:0000313" key="1">
    <source>
        <dbReference type="EMBL" id="HIU62981.1"/>
    </source>
</evidence>
<comment type="caution">
    <text evidence="1">The sequence shown here is derived from an EMBL/GenBank/DDBJ whole genome shotgun (WGS) entry which is preliminary data.</text>
</comment>
<protein>
    <submittedName>
        <fullName evidence="1">Phage major capsid protein</fullName>
    </submittedName>
</protein>
<dbReference type="Proteomes" id="UP000824145">
    <property type="component" value="Unassembled WGS sequence"/>
</dbReference>
<dbReference type="EMBL" id="DVNJ01000023">
    <property type="protein sequence ID" value="HIU62981.1"/>
    <property type="molecule type" value="Genomic_DNA"/>
</dbReference>
<sequence>MVSLTTAEKALKDYYLGVVAEQLNTGVNPFLAKIAQTSADVWGKQIVKMVPYGVNGGVGAGTETGTLPTAAGNNYERFTLDLKNLYGRIEISDKAMRASLSTEGAFVNLLNAEMEGLLKASKFNLGRMLFGDGSGKLATLSAATASATKTLTVDDTRNLTEGMVVDIVSAEGTPKSGMTGLRITAVDRTGKSVTFDKGVTGSIVATDFLTVQGSYKNEITGLKAIFASSGTLYGLNKSDYKWLTPKTHTVNALTLEKMQEAIDDIDILTGGKVDMILCSYDMRREYIDLCSQLRMNVDYMELDGGYKTVSYCGIPVVADRFAEAGSMYLLNSGDFKLHQLGDWRWIEGNEGKVLHQNADTATYHATLVKYADMICDRPLGQALIKVSAGS</sequence>